<dbReference type="GO" id="GO:0042597">
    <property type="term" value="C:periplasmic space"/>
    <property type="evidence" value="ECO:0007669"/>
    <property type="project" value="UniProtKB-SubCell"/>
</dbReference>
<dbReference type="AlphaFoldDB" id="A0A840REI1"/>
<dbReference type="InterPro" id="IPR050490">
    <property type="entry name" value="Bact_solute-bd_prot1"/>
</dbReference>
<evidence type="ECO:0000256" key="1">
    <source>
        <dbReference type="ARBA" id="ARBA00004418"/>
    </source>
</evidence>
<dbReference type="InterPro" id="IPR006059">
    <property type="entry name" value="SBP"/>
</dbReference>
<accession>A0A840REI1</accession>
<reference evidence="4 5" key="1">
    <citation type="submission" date="2020-08" db="EMBL/GenBank/DDBJ databases">
        <title>Genomic Encyclopedia of Type Strains, Phase IV (KMG-IV): sequencing the most valuable type-strain genomes for metagenomic binning, comparative biology and taxonomic classification.</title>
        <authorList>
            <person name="Goeker M."/>
        </authorList>
    </citation>
    <scope>NUCLEOTIDE SEQUENCE [LARGE SCALE GENOMIC DNA]</scope>
    <source>
        <strain evidence="4 5">DSM 18233</strain>
    </source>
</reference>
<evidence type="ECO:0000313" key="5">
    <source>
        <dbReference type="Proteomes" id="UP000543030"/>
    </source>
</evidence>
<dbReference type="SUPFAM" id="SSF53850">
    <property type="entry name" value="Periplasmic binding protein-like II"/>
    <property type="match status" value="1"/>
</dbReference>
<name>A0A840REI1_9NEIS</name>
<dbReference type="EMBL" id="JACHHN010000003">
    <property type="protein sequence ID" value="MBB5190928.1"/>
    <property type="molecule type" value="Genomic_DNA"/>
</dbReference>
<feature type="chain" id="PRO_5032306797" evidence="3">
    <location>
        <begin position="27"/>
        <end position="426"/>
    </location>
</feature>
<proteinExistence type="inferred from homology"/>
<gene>
    <name evidence="4" type="ORF">HNQ50_001651</name>
</gene>
<comment type="subcellular location">
    <subcellularLocation>
        <location evidence="1">Periplasm</location>
    </subcellularLocation>
</comment>
<dbReference type="Pfam" id="PF01547">
    <property type="entry name" value="SBP_bac_1"/>
    <property type="match status" value="1"/>
</dbReference>
<keyword evidence="3" id="KW-0732">Signal</keyword>
<dbReference type="Proteomes" id="UP000543030">
    <property type="component" value="Unassembled WGS sequence"/>
</dbReference>
<sequence length="426" mass="46117">MSKARTGTLSALLCIATLAITASASAADQVITEWDLQTNTAAAKLLNDAGARFEAANPGFKAEQSHILNDAYKTKLKIAFGAGQPPCVFATWGGGPLREYVKSGQVVDLTPYLTKDAAFRDRFIPTGFSSATIDHKVYGVPSENTTAAVVFYNKELFARYKLQPPQTWDELMNVVKVFKANGIAPFALANKNKWPGSMYYMYLVDRIGGADTFRNAVERKPGGSFTAQPFIAAGERIQELVKAGAFAPGYNGLDYDIGASRRLMYSGKAAMELMGSWELSTIQNENPGFVSKVGFFAFPSVTGGKGDPKDVIGTVGDNFMSISTACKNPDAAFKLIKAMTDDASAQARLADKRLIPLKGLAVSDPYLKQIQALVTQAPSIQLWYDQELPPKMGELHKDTLQALFGLSMTPQEAAQQMENAAKTELK</sequence>
<evidence type="ECO:0000256" key="3">
    <source>
        <dbReference type="SAM" id="SignalP"/>
    </source>
</evidence>
<dbReference type="PANTHER" id="PTHR43649:SF14">
    <property type="entry name" value="BLR3389 PROTEIN"/>
    <property type="match status" value="1"/>
</dbReference>
<protein>
    <submittedName>
        <fullName evidence="4">Raffinose/stachyose/melibiose transport system substrate-binding protein</fullName>
    </submittedName>
</protein>
<comment type="caution">
    <text evidence="4">The sequence shown here is derived from an EMBL/GenBank/DDBJ whole genome shotgun (WGS) entry which is preliminary data.</text>
</comment>
<feature type="signal peptide" evidence="3">
    <location>
        <begin position="1"/>
        <end position="26"/>
    </location>
</feature>
<evidence type="ECO:0000256" key="2">
    <source>
        <dbReference type="ARBA" id="ARBA00008520"/>
    </source>
</evidence>
<dbReference type="Gene3D" id="3.40.190.10">
    <property type="entry name" value="Periplasmic binding protein-like II"/>
    <property type="match status" value="2"/>
</dbReference>
<dbReference type="PANTHER" id="PTHR43649">
    <property type="entry name" value="ARABINOSE-BINDING PROTEIN-RELATED"/>
    <property type="match status" value="1"/>
</dbReference>
<dbReference type="RefSeq" id="WP_184099411.1">
    <property type="nucleotide sequence ID" value="NZ_JACHHN010000003.1"/>
</dbReference>
<comment type="similarity">
    <text evidence="2">Belongs to the bacterial solute-binding protein 1 family.</text>
</comment>
<keyword evidence="5" id="KW-1185">Reference proteome</keyword>
<evidence type="ECO:0000313" key="4">
    <source>
        <dbReference type="EMBL" id="MBB5190928.1"/>
    </source>
</evidence>
<organism evidence="4 5">
    <name type="scientific">Silvimonas terrae</name>
    <dbReference type="NCBI Taxonomy" id="300266"/>
    <lineage>
        <taxon>Bacteria</taxon>
        <taxon>Pseudomonadati</taxon>
        <taxon>Pseudomonadota</taxon>
        <taxon>Betaproteobacteria</taxon>
        <taxon>Neisseriales</taxon>
        <taxon>Chitinibacteraceae</taxon>
        <taxon>Silvimonas</taxon>
    </lineage>
</organism>